<dbReference type="InterPro" id="IPR024932">
    <property type="entry name" value="ApbE"/>
</dbReference>
<evidence type="ECO:0000256" key="10">
    <source>
        <dbReference type="PIRNR" id="PIRNR006268"/>
    </source>
</evidence>
<evidence type="ECO:0000313" key="12">
    <source>
        <dbReference type="EMBL" id="ARW19307.1"/>
    </source>
</evidence>
<keyword evidence="3 10" id="KW-0285">Flavoprotein</keyword>
<proteinExistence type="inferred from homology"/>
<dbReference type="PANTHER" id="PTHR30040">
    <property type="entry name" value="THIAMINE BIOSYNTHESIS LIPOPROTEIN APBE"/>
    <property type="match status" value="1"/>
</dbReference>
<evidence type="ECO:0000256" key="2">
    <source>
        <dbReference type="ARBA" id="ARBA00016337"/>
    </source>
</evidence>
<organism evidence="12 13">
    <name type="scientific">Pediococcus pentosaceus</name>
    <dbReference type="NCBI Taxonomy" id="1255"/>
    <lineage>
        <taxon>Bacteria</taxon>
        <taxon>Bacillati</taxon>
        <taxon>Bacillota</taxon>
        <taxon>Bacilli</taxon>
        <taxon>Lactobacillales</taxon>
        <taxon>Lactobacillaceae</taxon>
        <taxon>Pediococcus</taxon>
    </lineage>
</organism>
<keyword evidence="4 10" id="KW-0808">Transferase</keyword>
<dbReference type="RefSeq" id="WP_094104352.1">
    <property type="nucleotide sequence ID" value="NZ_CP085178.1"/>
</dbReference>
<dbReference type="PANTHER" id="PTHR30040:SF2">
    <property type="entry name" value="FAD:PROTEIN FMN TRANSFERASE"/>
    <property type="match status" value="1"/>
</dbReference>
<dbReference type="Proteomes" id="UP000196118">
    <property type="component" value="Chromosome"/>
</dbReference>
<sequence>MELVNKQHHALGTIINLSIASIYQVDILEKTIKMIDDFEDRLTVNRPSSEVMEINHQAGKQAVQVSETTYSLIEKAVEVSRWQLGFNVAIGPLVKLWKIGFDGANKPSHAQILERIKLIDPQAIILNARNRSVFLKKEGMELDLGGIAKGFIADEIKAYWQSEHVASGIIDLGGNVLLVGRSQHPDAKWKVGIQNPIKSRHIPLGVLHIPEKSVGTSGIYERKLIVEGQTYHHMFDSATGYPIVNNLASVSIVSDRSIDGEIWSTICFYQGIEKGKALLANQPGIEAVFITRDLKVYVTDGLQNCFNEIANNS</sequence>
<comment type="catalytic activity">
    <reaction evidence="9 10">
        <text>L-threonyl-[protein] + FAD = FMN-L-threonyl-[protein] + AMP + H(+)</text>
        <dbReference type="Rhea" id="RHEA:36847"/>
        <dbReference type="Rhea" id="RHEA-COMP:11060"/>
        <dbReference type="Rhea" id="RHEA-COMP:11061"/>
        <dbReference type="ChEBI" id="CHEBI:15378"/>
        <dbReference type="ChEBI" id="CHEBI:30013"/>
        <dbReference type="ChEBI" id="CHEBI:57692"/>
        <dbReference type="ChEBI" id="CHEBI:74257"/>
        <dbReference type="ChEBI" id="CHEBI:456215"/>
        <dbReference type="EC" id="2.7.1.180"/>
    </reaction>
</comment>
<evidence type="ECO:0000256" key="7">
    <source>
        <dbReference type="ARBA" id="ARBA00022842"/>
    </source>
</evidence>
<evidence type="ECO:0000256" key="1">
    <source>
        <dbReference type="ARBA" id="ARBA00011955"/>
    </source>
</evidence>
<evidence type="ECO:0000256" key="9">
    <source>
        <dbReference type="ARBA" id="ARBA00048540"/>
    </source>
</evidence>
<comment type="similarity">
    <text evidence="10">Belongs to the ApbE family.</text>
</comment>
<evidence type="ECO:0000256" key="4">
    <source>
        <dbReference type="ARBA" id="ARBA00022679"/>
    </source>
</evidence>
<name>A0A1Y0VXQ2_PEDPE</name>
<dbReference type="PIRSF" id="PIRSF006268">
    <property type="entry name" value="ApbE"/>
    <property type="match status" value="1"/>
</dbReference>
<dbReference type="EC" id="2.7.1.180" evidence="1 10"/>
<evidence type="ECO:0000256" key="3">
    <source>
        <dbReference type="ARBA" id="ARBA00022630"/>
    </source>
</evidence>
<feature type="binding site" evidence="11">
    <location>
        <position position="265"/>
    </location>
    <ligand>
        <name>Mg(2+)</name>
        <dbReference type="ChEBI" id="CHEBI:18420"/>
    </ligand>
</feature>
<dbReference type="Pfam" id="PF02424">
    <property type="entry name" value="ApbE"/>
    <property type="match status" value="1"/>
</dbReference>
<keyword evidence="7 10" id="KW-0460">Magnesium</keyword>
<reference evidence="12 13" key="1">
    <citation type="submission" date="2017-05" db="EMBL/GenBank/DDBJ databases">
        <title>Genome sequence of Pediococcus pentosaceus strain SRCM100892.</title>
        <authorList>
            <person name="Cho S.H."/>
        </authorList>
    </citation>
    <scope>NUCLEOTIDE SEQUENCE [LARGE SCALE GENOMIC DNA]</scope>
    <source>
        <strain evidence="12 13">SRCM100892</strain>
    </source>
</reference>
<dbReference type="GO" id="GO:0016740">
    <property type="term" value="F:transferase activity"/>
    <property type="evidence" value="ECO:0007669"/>
    <property type="project" value="UniProtKB-UniRule"/>
</dbReference>
<dbReference type="InterPro" id="IPR003374">
    <property type="entry name" value="ApbE-like_sf"/>
</dbReference>
<dbReference type="EMBL" id="CP021474">
    <property type="protein sequence ID" value="ARW19307.1"/>
    <property type="molecule type" value="Genomic_DNA"/>
</dbReference>
<evidence type="ECO:0000256" key="5">
    <source>
        <dbReference type="ARBA" id="ARBA00022723"/>
    </source>
</evidence>
<keyword evidence="5 10" id="KW-0479">Metal-binding</keyword>
<evidence type="ECO:0000256" key="11">
    <source>
        <dbReference type="PIRSR" id="PIRSR006268-2"/>
    </source>
</evidence>
<accession>A0A1Y0VXQ2</accession>
<comment type="cofactor">
    <cofactor evidence="11">
        <name>Mg(2+)</name>
        <dbReference type="ChEBI" id="CHEBI:18420"/>
    </cofactor>
    <cofactor evidence="11">
        <name>Mn(2+)</name>
        <dbReference type="ChEBI" id="CHEBI:29035"/>
    </cofactor>
    <text evidence="11">Magnesium. Can also use manganese.</text>
</comment>
<keyword evidence="6 10" id="KW-0274">FAD</keyword>
<evidence type="ECO:0000256" key="6">
    <source>
        <dbReference type="ARBA" id="ARBA00022827"/>
    </source>
</evidence>
<evidence type="ECO:0000256" key="8">
    <source>
        <dbReference type="ARBA" id="ARBA00031306"/>
    </source>
</evidence>
<evidence type="ECO:0000313" key="13">
    <source>
        <dbReference type="Proteomes" id="UP000196118"/>
    </source>
</evidence>
<protein>
    <recommendedName>
        <fullName evidence="2 10">FAD:protein FMN transferase</fullName>
        <ecNumber evidence="1 10">2.7.1.180</ecNumber>
    </recommendedName>
    <alternativeName>
        <fullName evidence="8 10">Flavin transferase</fullName>
    </alternativeName>
</protein>
<gene>
    <name evidence="12" type="ORF">S100892_00718</name>
</gene>
<dbReference type="SUPFAM" id="SSF143631">
    <property type="entry name" value="ApbE-like"/>
    <property type="match status" value="1"/>
</dbReference>
<dbReference type="AlphaFoldDB" id="A0A1Y0VXQ2"/>
<feature type="binding site" evidence="11">
    <location>
        <position position="146"/>
    </location>
    <ligand>
        <name>Mg(2+)</name>
        <dbReference type="ChEBI" id="CHEBI:18420"/>
    </ligand>
</feature>
<dbReference type="Gene3D" id="3.10.520.10">
    <property type="entry name" value="ApbE-like domains"/>
    <property type="match status" value="1"/>
</dbReference>
<dbReference type="GO" id="GO:0046872">
    <property type="term" value="F:metal ion binding"/>
    <property type="evidence" value="ECO:0007669"/>
    <property type="project" value="UniProtKB-UniRule"/>
</dbReference>